<feature type="domain" description="Cation-transporting P-type ATPase N-terminal" evidence="16">
    <location>
        <begin position="2"/>
        <end position="76"/>
    </location>
</feature>
<dbReference type="RefSeq" id="WP_067632552.1">
    <property type="nucleotide sequence ID" value="NZ_CP013213.1"/>
</dbReference>
<dbReference type="GO" id="GO:0005388">
    <property type="term" value="F:P-type calcium transporter activity"/>
    <property type="evidence" value="ECO:0007669"/>
    <property type="project" value="UniProtKB-EC"/>
</dbReference>
<dbReference type="PANTHER" id="PTHR24093">
    <property type="entry name" value="CATION TRANSPORTING ATPASE"/>
    <property type="match status" value="1"/>
</dbReference>
<dbReference type="GO" id="GO:0005524">
    <property type="term" value="F:ATP binding"/>
    <property type="evidence" value="ECO:0007669"/>
    <property type="project" value="UniProtKB-KW"/>
</dbReference>
<keyword evidence="10" id="KW-0460">Magnesium</keyword>
<keyword evidence="5" id="KW-0106">Calcium</keyword>
<gene>
    <name evidence="17" type="ORF">AOC36_06300</name>
</gene>
<dbReference type="EMBL" id="CP013213">
    <property type="protein sequence ID" value="AMC93609.1"/>
    <property type="molecule type" value="Genomic_DNA"/>
</dbReference>
<evidence type="ECO:0000256" key="3">
    <source>
        <dbReference type="ARBA" id="ARBA00012790"/>
    </source>
</evidence>
<dbReference type="PANTHER" id="PTHR24093:SF506">
    <property type="entry name" value="CATION-TRANSPORTING ATPASE PMA1"/>
    <property type="match status" value="1"/>
</dbReference>
<dbReference type="InterPro" id="IPR023298">
    <property type="entry name" value="ATPase_P-typ_TM_dom_sf"/>
</dbReference>
<dbReference type="PRINTS" id="PR00119">
    <property type="entry name" value="CATATPASE"/>
</dbReference>
<dbReference type="SUPFAM" id="SSF56784">
    <property type="entry name" value="HAD-like"/>
    <property type="match status" value="1"/>
</dbReference>
<name>A0A0X8H029_9FIRM</name>
<keyword evidence="11" id="KW-1278">Translocase</keyword>
<dbReference type="Gene3D" id="1.20.1110.10">
    <property type="entry name" value="Calcium-transporting ATPase, transmembrane domain"/>
    <property type="match status" value="1"/>
</dbReference>
<comment type="similarity">
    <text evidence="2">Belongs to the cation transport ATPase (P-type) (TC 3.A.3) family. Type IIA subfamily.</text>
</comment>
<dbReference type="InterPro" id="IPR044492">
    <property type="entry name" value="P_typ_ATPase_HD_dom"/>
</dbReference>
<dbReference type="InterPro" id="IPR008250">
    <property type="entry name" value="ATPase_P-typ_transduc_dom_A_sf"/>
</dbReference>
<dbReference type="EC" id="7.2.2.10" evidence="3"/>
<proteinExistence type="inferred from homology"/>
<evidence type="ECO:0000256" key="2">
    <source>
        <dbReference type="ARBA" id="ARBA00005675"/>
    </source>
</evidence>
<keyword evidence="8" id="KW-0547">Nucleotide-binding</keyword>
<dbReference type="SMART" id="SM00831">
    <property type="entry name" value="Cation_ATPase_N"/>
    <property type="match status" value="1"/>
</dbReference>
<evidence type="ECO:0000256" key="4">
    <source>
        <dbReference type="ARBA" id="ARBA00022475"/>
    </source>
</evidence>
<evidence type="ECO:0000256" key="11">
    <source>
        <dbReference type="ARBA" id="ARBA00022967"/>
    </source>
</evidence>
<dbReference type="Gene3D" id="3.40.50.1000">
    <property type="entry name" value="HAD superfamily/HAD-like"/>
    <property type="match status" value="1"/>
</dbReference>
<dbReference type="InterPro" id="IPR001757">
    <property type="entry name" value="P_typ_ATPase"/>
</dbReference>
<keyword evidence="13 15" id="KW-0472">Membrane</keyword>
<feature type="transmembrane region" description="Helical" evidence="15">
    <location>
        <begin position="276"/>
        <end position="301"/>
    </location>
</feature>
<evidence type="ECO:0000256" key="10">
    <source>
        <dbReference type="ARBA" id="ARBA00022842"/>
    </source>
</evidence>
<dbReference type="FunFam" id="3.40.50.1000:FF:000028">
    <property type="entry name" value="Calcium-transporting P-type ATPase, putative"/>
    <property type="match status" value="1"/>
</dbReference>
<dbReference type="Gene3D" id="3.40.1110.10">
    <property type="entry name" value="Calcium-transporting ATPase, cytoplasmic domain N"/>
    <property type="match status" value="1"/>
</dbReference>
<dbReference type="KEGG" id="erl:AOC36_06300"/>
<feature type="transmembrane region" description="Helical" evidence="15">
    <location>
        <begin position="817"/>
        <end position="838"/>
    </location>
</feature>
<evidence type="ECO:0000256" key="1">
    <source>
        <dbReference type="ARBA" id="ARBA00004651"/>
    </source>
</evidence>
<dbReference type="OrthoDB" id="9760364at2"/>
<feature type="transmembrane region" description="Helical" evidence="15">
    <location>
        <begin position="59"/>
        <end position="76"/>
    </location>
</feature>
<evidence type="ECO:0000256" key="5">
    <source>
        <dbReference type="ARBA" id="ARBA00022568"/>
    </source>
</evidence>
<dbReference type="SUPFAM" id="SSF81665">
    <property type="entry name" value="Calcium ATPase, transmembrane domain M"/>
    <property type="match status" value="1"/>
</dbReference>
<evidence type="ECO:0000256" key="15">
    <source>
        <dbReference type="SAM" id="Phobius"/>
    </source>
</evidence>
<dbReference type="SFLD" id="SFLDG00002">
    <property type="entry name" value="C1.7:_P-type_atpase_like"/>
    <property type="match status" value="1"/>
</dbReference>
<keyword evidence="6 15" id="KW-0812">Transmembrane</keyword>
<feature type="transmembrane region" description="Helical" evidence="15">
    <location>
        <begin position="850"/>
        <end position="872"/>
    </location>
</feature>
<dbReference type="PROSITE" id="PS00154">
    <property type="entry name" value="ATPASE_E1_E2"/>
    <property type="match status" value="1"/>
</dbReference>
<dbReference type="GO" id="GO:0016887">
    <property type="term" value="F:ATP hydrolysis activity"/>
    <property type="evidence" value="ECO:0007669"/>
    <property type="project" value="InterPro"/>
</dbReference>
<evidence type="ECO:0000256" key="13">
    <source>
        <dbReference type="ARBA" id="ARBA00023136"/>
    </source>
</evidence>
<protein>
    <recommendedName>
        <fullName evidence="3">P-type Ca(2+) transporter</fullName>
        <ecNumber evidence="3">7.2.2.10</ecNumber>
    </recommendedName>
</protein>
<keyword evidence="5" id="KW-0406">Ion transport</keyword>
<dbReference type="Pfam" id="PF13246">
    <property type="entry name" value="Cation_ATPase"/>
    <property type="match status" value="1"/>
</dbReference>
<dbReference type="Pfam" id="PF00690">
    <property type="entry name" value="Cation_ATPase_N"/>
    <property type="match status" value="1"/>
</dbReference>
<keyword evidence="12 15" id="KW-1133">Transmembrane helix</keyword>
<evidence type="ECO:0000259" key="16">
    <source>
        <dbReference type="SMART" id="SM00831"/>
    </source>
</evidence>
<dbReference type="InterPro" id="IPR023299">
    <property type="entry name" value="ATPase_P-typ_cyto_dom_N"/>
</dbReference>
<feature type="transmembrane region" description="Helical" evidence="15">
    <location>
        <begin position="82"/>
        <end position="100"/>
    </location>
</feature>
<dbReference type="Gene3D" id="2.70.150.10">
    <property type="entry name" value="Calcium-transporting ATPase, cytoplasmic transduction domain A"/>
    <property type="match status" value="1"/>
</dbReference>
<dbReference type="Proteomes" id="UP000063781">
    <property type="component" value="Chromosome"/>
</dbReference>
<accession>A0A0X8H029</accession>
<dbReference type="InterPro" id="IPR004014">
    <property type="entry name" value="ATPase_P-typ_cation-transptr_N"/>
</dbReference>
<keyword evidence="5" id="KW-0109">Calcium transport</keyword>
<dbReference type="GO" id="GO:0005886">
    <property type="term" value="C:plasma membrane"/>
    <property type="evidence" value="ECO:0007669"/>
    <property type="project" value="UniProtKB-SubCell"/>
</dbReference>
<evidence type="ECO:0000256" key="12">
    <source>
        <dbReference type="ARBA" id="ARBA00022989"/>
    </source>
</evidence>
<dbReference type="InterPro" id="IPR036412">
    <property type="entry name" value="HAD-like_sf"/>
</dbReference>
<comment type="catalytic activity">
    <reaction evidence="14">
        <text>Ca(2+)(in) + ATP + H2O = Ca(2+)(out) + ADP + phosphate + H(+)</text>
        <dbReference type="Rhea" id="RHEA:18105"/>
        <dbReference type="ChEBI" id="CHEBI:15377"/>
        <dbReference type="ChEBI" id="CHEBI:15378"/>
        <dbReference type="ChEBI" id="CHEBI:29108"/>
        <dbReference type="ChEBI" id="CHEBI:30616"/>
        <dbReference type="ChEBI" id="CHEBI:43474"/>
        <dbReference type="ChEBI" id="CHEBI:456216"/>
        <dbReference type="EC" id="7.2.2.10"/>
    </reaction>
</comment>
<sequence>MIWHNMTKDEVVKALSVDTENGLSRPEVDIRYEKYGPNAFEEAKKESLFSKILHHLKEISTIILLVAAGIAGYMAIYTGEGWAKVVVILSIVVINIVLGITQESRSEKALEALKNMNAHKASVIRNGAFITLDATEVVPGDIIELHTGDSIPADARLLEASSLQVEEAALTGESVPSEKDSHAIIDESAPIGDRINMVYSGCLVTGGRGRAVITETGMNTEMGKIANLLNTTGKQLTPLQKRLQTLAKYLSLVAIGAGVIIFFVGAVIHGDSVADMLLTAISLSVAAVPETLPVIVTLILANGVQNMVKKNTIVRRIPAVETVGNTNVICSDKTGTLTQNKMFIQRLWHAELEPNSASHTFDKKELEMLELLIACTNARVDTVNFSHDNPIIIGDPTEASIIRLMLDKGIERESIDEMYPRIHELPFDSSRKLMTTVHQLEHGFVSITKGAFDRIPANFTESLSAKAHEVHDSFANQALRVIAVGYRFWNHLPEHLDAETLENDLNFVGLIGMIDPPRPESSRAVAHAKEAGIKTVMITGDHIGTASAIAREIGILEEGGRAITGAQLLEMSDDELRNNVKDISVYARVSPEDKIRIVQAWQSHEMVIAMTGDGVNDAPALKAADVGAAMGITGTEVSKSASDMIITDDNFATIVDAISEGRAAYDNIRKTVHFLLSVNFAEIIVMLIGVLIGWGTPLTSVQLLFINVVSDGIPGFFISQEKAEKDVMQRKPLSKNASIFSNKLGIQIAMKSSVFIVITLIGFYIGRFVQLTDTTPATYATGITMAFIVLSWASVLNIFNVRTKQSLFKSSLFENPWLTVSAFASLLITVIVATVPFLQHVFVLSPISMYHWMIAIGLSLVQLVFGEIFKLLGY</sequence>
<evidence type="ECO:0000256" key="9">
    <source>
        <dbReference type="ARBA" id="ARBA00022840"/>
    </source>
</evidence>
<evidence type="ECO:0000313" key="17">
    <source>
        <dbReference type="EMBL" id="AMC93609.1"/>
    </source>
</evidence>
<dbReference type="Pfam" id="PF00689">
    <property type="entry name" value="Cation_ATPase_C"/>
    <property type="match status" value="1"/>
</dbReference>
<dbReference type="Pfam" id="PF00122">
    <property type="entry name" value="E1-E2_ATPase"/>
    <property type="match status" value="1"/>
</dbReference>
<dbReference type="InterPro" id="IPR059000">
    <property type="entry name" value="ATPase_P-type_domA"/>
</dbReference>
<dbReference type="GO" id="GO:0140352">
    <property type="term" value="P:export from cell"/>
    <property type="evidence" value="ECO:0007669"/>
    <property type="project" value="UniProtKB-ARBA"/>
</dbReference>
<organism evidence="17 18">
    <name type="scientific">Erysipelothrix larvae</name>
    <dbReference type="NCBI Taxonomy" id="1514105"/>
    <lineage>
        <taxon>Bacteria</taxon>
        <taxon>Bacillati</taxon>
        <taxon>Bacillota</taxon>
        <taxon>Erysipelotrichia</taxon>
        <taxon>Erysipelotrichales</taxon>
        <taxon>Erysipelotrichaceae</taxon>
        <taxon>Erysipelothrix</taxon>
    </lineage>
</organism>
<dbReference type="FunFam" id="3.40.50.1000:FF:000001">
    <property type="entry name" value="Phospholipid-transporting ATPase IC"/>
    <property type="match status" value="1"/>
</dbReference>
<evidence type="ECO:0000256" key="14">
    <source>
        <dbReference type="ARBA" id="ARBA00048694"/>
    </source>
</evidence>
<evidence type="ECO:0000256" key="8">
    <source>
        <dbReference type="ARBA" id="ARBA00022741"/>
    </source>
</evidence>
<keyword evidence="5" id="KW-0813">Transport</keyword>
<comment type="subcellular location">
    <subcellularLocation>
        <location evidence="1">Cell membrane</location>
        <topology evidence="1">Multi-pass membrane protein</topology>
    </subcellularLocation>
</comment>
<dbReference type="SUPFAM" id="SSF81653">
    <property type="entry name" value="Calcium ATPase, transduction domain A"/>
    <property type="match status" value="1"/>
</dbReference>
<keyword evidence="18" id="KW-1185">Reference proteome</keyword>
<feature type="transmembrane region" description="Helical" evidence="15">
    <location>
        <begin position="777"/>
        <end position="796"/>
    </location>
</feature>
<dbReference type="SFLD" id="SFLDS00003">
    <property type="entry name" value="Haloacid_Dehalogenase"/>
    <property type="match status" value="1"/>
</dbReference>
<dbReference type="FunFam" id="2.70.150.10:FF:000016">
    <property type="entry name" value="Calcium-transporting P-type ATPase putative"/>
    <property type="match status" value="1"/>
</dbReference>
<dbReference type="SUPFAM" id="SSF81660">
    <property type="entry name" value="Metal cation-transporting ATPase, ATP-binding domain N"/>
    <property type="match status" value="1"/>
</dbReference>
<evidence type="ECO:0000256" key="6">
    <source>
        <dbReference type="ARBA" id="ARBA00022692"/>
    </source>
</evidence>
<dbReference type="GO" id="GO:0046872">
    <property type="term" value="F:metal ion binding"/>
    <property type="evidence" value="ECO:0007669"/>
    <property type="project" value="UniProtKB-KW"/>
</dbReference>
<feature type="transmembrane region" description="Helical" evidence="15">
    <location>
        <begin position="740"/>
        <end position="765"/>
    </location>
</feature>
<dbReference type="NCBIfam" id="TIGR01494">
    <property type="entry name" value="ATPase_P-type"/>
    <property type="match status" value="3"/>
</dbReference>
<keyword evidence="4" id="KW-1003">Cell membrane</keyword>
<keyword evidence="9" id="KW-0067">ATP-binding</keyword>
<evidence type="ECO:0000313" key="18">
    <source>
        <dbReference type="Proteomes" id="UP000063781"/>
    </source>
</evidence>
<evidence type="ECO:0000256" key="7">
    <source>
        <dbReference type="ARBA" id="ARBA00022723"/>
    </source>
</evidence>
<keyword evidence="7" id="KW-0479">Metal-binding</keyword>
<dbReference type="PRINTS" id="PR00120">
    <property type="entry name" value="HATPASE"/>
</dbReference>
<reference evidence="17 18" key="1">
    <citation type="submission" date="2015-10" db="EMBL/GenBank/DDBJ databases">
        <title>Erysipelothrix larvae sp. LV19 isolated from the larval gut of the rhinoceros beetle, Trypoxylus dichotomus.</title>
        <authorList>
            <person name="Lim S."/>
            <person name="Kim B.-C."/>
        </authorList>
    </citation>
    <scope>NUCLEOTIDE SEQUENCE [LARGE SCALE GENOMIC DNA]</scope>
    <source>
        <strain evidence="17 18">LV19</strain>
    </source>
</reference>
<feature type="transmembrane region" description="Helical" evidence="15">
    <location>
        <begin position="672"/>
        <end position="694"/>
    </location>
</feature>
<dbReference type="STRING" id="1514105.AOC36_06300"/>
<feature type="transmembrane region" description="Helical" evidence="15">
    <location>
        <begin position="249"/>
        <end position="270"/>
    </location>
</feature>
<dbReference type="InterPro" id="IPR018303">
    <property type="entry name" value="ATPase_P-typ_P_site"/>
</dbReference>
<dbReference type="InterPro" id="IPR006068">
    <property type="entry name" value="ATPase_P-typ_cation-transptr_C"/>
</dbReference>
<dbReference type="InterPro" id="IPR023214">
    <property type="entry name" value="HAD_sf"/>
</dbReference>
<dbReference type="AlphaFoldDB" id="A0A0X8H029"/>
<dbReference type="SFLD" id="SFLDF00027">
    <property type="entry name" value="p-type_atpase"/>
    <property type="match status" value="1"/>
</dbReference>